<protein>
    <submittedName>
        <fullName evidence="3">Uncharacterized protein</fullName>
    </submittedName>
</protein>
<dbReference type="EMBL" id="CAXLJM020000068">
    <property type="protein sequence ID" value="CAL8124708.1"/>
    <property type="molecule type" value="Genomic_DNA"/>
</dbReference>
<organism evidence="3 4">
    <name type="scientific">Orchesella dallaii</name>
    <dbReference type="NCBI Taxonomy" id="48710"/>
    <lineage>
        <taxon>Eukaryota</taxon>
        <taxon>Metazoa</taxon>
        <taxon>Ecdysozoa</taxon>
        <taxon>Arthropoda</taxon>
        <taxon>Hexapoda</taxon>
        <taxon>Collembola</taxon>
        <taxon>Entomobryomorpha</taxon>
        <taxon>Entomobryoidea</taxon>
        <taxon>Orchesellidae</taxon>
        <taxon>Orchesellinae</taxon>
        <taxon>Orchesella</taxon>
    </lineage>
</organism>
<keyword evidence="1" id="KW-1133">Transmembrane helix</keyword>
<evidence type="ECO:0000313" key="3">
    <source>
        <dbReference type="EMBL" id="CAL8124708.1"/>
    </source>
</evidence>
<keyword evidence="1" id="KW-0472">Membrane</keyword>
<evidence type="ECO:0000256" key="2">
    <source>
        <dbReference type="SAM" id="SignalP"/>
    </source>
</evidence>
<evidence type="ECO:0000256" key="1">
    <source>
        <dbReference type="SAM" id="Phobius"/>
    </source>
</evidence>
<feature type="chain" id="PRO_5045667170" evidence="2">
    <location>
        <begin position="23"/>
        <end position="187"/>
    </location>
</feature>
<dbReference type="Proteomes" id="UP001642540">
    <property type="component" value="Unassembled WGS sequence"/>
</dbReference>
<reference evidence="3 4" key="1">
    <citation type="submission" date="2024-08" db="EMBL/GenBank/DDBJ databases">
        <authorList>
            <person name="Cucini C."/>
            <person name="Frati F."/>
        </authorList>
    </citation>
    <scope>NUCLEOTIDE SEQUENCE [LARGE SCALE GENOMIC DNA]</scope>
</reference>
<sequence length="187" mass="20984">MSPKLVLFCILLCLMGSKCSEGKCEVCFPCQKLYSFTLPASIINNMTHQTKATTMTSAIPTTTAPLQLALIQDNESESFSWPSNIRKVANNYGGLLLVACIFQLLILNILQLCRRDKNPSKESHQLYDRFVSLFLVIGRNDNLQMCRKWEMKTQKGSRSFAITTPVTGAASDDMTIQLMTNDNFPPF</sequence>
<feature type="signal peptide" evidence="2">
    <location>
        <begin position="1"/>
        <end position="22"/>
    </location>
</feature>
<gene>
    <name evidence="3" type="ORF">ODALV1_LOCUS20731</name>
</gene>
<keyword evidence="1" id="KW-0812">Transmembrane</keyword>
<keyword evidence="4" id="KW-1185">Reference proteome</keyword>
<keyword evidence="2" id="KW-0732">Signal</keyword>
<evidence type="ECO:0000313" key="4">
    <source>
        <dbReference type="Proteomes" id="UP001642540"/>
    </source>
</evidence>
<name>A0ABP1RB24_9HEXA</name>
<proteinExistence type="predicted"/>
<feature type="transmembrane region" description="Helical" evidence="1">
    <location>
        <begin position="92"/>
        <end position="113"/>
    </location>
</feature>
<comment type="caution">
    <text evidence="3">The sequence shown here is derived from an EMBL/GenBank/DDBJ whole genome shotgun (WGS) entry which is preliminary data.</text>
</comment>
<accession>A0ABP1RB24</accession>